<dbReference type="RefSeq" id="XP_022313928.1">
    <property type="nucleotide sequence ID" value="XM_022458220.1"/>
</dbReference>
<accession>A0A8B8CDS7</accession>
<feature type="compositionally biased region" description="Polar residues" evidence="1">
    <location>
        <begin position="662"/>
        <end position="671"/>
    </location>
</feature>
<reference evidence="4" key="1">
    <citation type="submission" date="2025-08" db="UniProtKB">
        <authorList>
            <consortium name="RefSeq"/>
        </authorList>
    </citation>
    <scope>IDENTIFICATION</scope>
    <source>
        <tissue evidence="4">Whole sample</tissue>
    </source>
</reference>
<evidence type="ECO:0000256" key="1">
    <source>
        <dbReference type="SAM" id="MobiDB-lite"/>
    </source>
</evidence>
<dbReference type="InterPro" id="IPR053041">
    <property type="entry name" value="Transglut-like_Superfamily_Mod"/>
</dbReference>
<dbReference type="InterPro" id="IPR038765">
    <property type="entry name" value="Papain-like_cys_pep_sf"/>
</dbReference>
<feature type="compositionally biased region" description="Basic and acidic residues" evidence="1">
    <location>
        <begin position="684"/>
        <end position="702"/>
    </location>
</feature>
<organism evidence="3 4">
    <name type="scientific">Crassostrea virginica</name>
    <name type="common">Eastern oyster</name>
    <dbReference type="NCBI Taxonomy" id="6565"/>
    <lineage>
        <taxon>Eukaryota</taxon>
        <taxon>Metazoa</taxon>
        <taxon>Spiralia</taxon>
        <taxon>Lophotrochozoa</taxon>
        <taxon>Mollusca</taxon>
        <taxon>Bivalvia</taxon>
        <taxon>Autobranchia</taxon>
        <taxon>Pteriomorphia</taxon>
        <taxon>Ostreida</taxon>
        <taxon>Ostreoidea</taxon>
        <taxon>Ostreidae</taxon>
        <taxon>Crassostrea</taxon>
    </lineage>
</organism>
<evidence type="ECO:0000259" key="2">
    <source>
        <dbReference type="Pfam" id="PF23265"/>
    </source>
</evidence>
<dbReference type="PANTHER" id="PTHR47020">
    <property type="entry name" value="HILLARIN"/>
    <property type="match status" value="1"/>
</dbReference>
<dbReference type="AlphaFoldDB" id="A0A8B8CDS7"/>
<protein>
    <submittedName>
        <fullName evidence="4">Uncharacterized protein LOC111118656</fullName>
    </submittedName>
</protein>
<evidence type="ECO:0000313" key="3">
    <source>
        <dbReference type="Proteomes" id="UP000694844"/>
    </source>
</evidence>
<dbReference type="GeneID" id="111118656"/>
<dbReference type="Proteomes" id="UP000694844">
    <property type="component" value="Chromosome 2"/>
</dbReference>
<feature type="domain" description="KY-like immunoglobulin-like" evidence="2">
    <location>
        <begin position="257"/>
        <end position="390"/>
    </location>
</feature>
<feature type="region of interest" description="Disordered" evidence="1">
    <location>
        <begin position="938"/>
        <end position="961"/>
    </location>
</feature>
<feature type="compositionally biased region" description="Basic and acidic residues" evidence="1">
    <location>
        <begin position="938"/>
        <end position="953"/>
    </location>
</feature>
<feature type="domain" description="KY-like immunoglobulin-like" evidence="2">
    <location>
        <begin position="407"/>
        <end position="509"/>
    </location>
</feature>
<dbReference type="Pfam" id="PF23265">
    <property type="entry name" value="Ig-like_KY"/>
    <property type="match status" value="2"/>
</dbReference>
<keyword evidence="3" id="KW-1185">Reference proteome</keyword>
<evidence type="ECO:0000313" key="4">
    <source>
        <dbReference type="RefSeq" id="XP_022313928.1"/>
    </source>
</evidence>
<dbReference type="OrthoDB" id="6121800at2759"/>
<dbReference type="Gene3D" id="1.20.920.60">
    <property type="match status" value="1"/>
</dbReference>
<feature type="compositionally biased region" description="Polar residues" evidence="1">
    <location>
        <begin position="726"/>
        <end position="743"/>
    </location>
</feature>
<gene>
    <name evidence="4" type="primary">LOC111118656</name>
</gene>
<proteinExistence type="predicted"/>
<dbReference type="PANTHER" id="PTHR47020:SF1">
    <property type="entry name" value="HILLARIN"/>
    <property type="match status" value="1"/>
</dbReference>
<feature type="compositionally biased region" description="Basic and acidic residues" evidence="1">
    <location>
        <begin position="766"/>
        <end position="777"/>
    </location>
</feature>
<sequence>MGNQAQGPRVFAAEDVLDQAAGTFGSEGDIPVIPPKSSKKELLKGVDFTSTDDAALGAPPELLLENFWDIADHLVVSKSFKVIDDLYRIRAMFRWMTSFDEESITSQILPPENSPLEYLIKIQSDFGDHANLLYVLCVSANIPCVVINGVSKHGFYEVGDEIRKEVLASKWNAVFVNGEWRLIDPFWAHTSIPYAQYRDQIAVDEDGQITLSNEIGETDGESRPVNEFFYLCDPEDFIFTHFPDEEQWQLLDNPITMERFQEQPYFREHFHQMGLSISKGFPDTDNCILRPDGRPCRISFDLPKDKGADMDFKYSVTELDVEEDTDTSDLDKYVMMSKSKPKLQFGVSFPFIGRFRLDVYGTDKTQNTQFNLVLSYLIHCGIPVKDFKGFPEVPEHGWGPHPLAEELGIVPISPKSSVIQTETGIVEIRFPASKAREISHCLGSTKFDAATMSRHALGRLDTVRQEYFVYVRLPEQGDYTLKIFADIDALRGKIPDSTVMTYLIEFTGDATNDPYPFVLGSQIGPKLGTFQLDVEATDESNGVLMAWDGKLDLNFTANDDAALFSELSTSNPVARKVMSIKDKNEKGLWTFNLKLPVAGLYSLNLFGWNDKEKNKKVEEVYSFLIQSTGSLSKEELEKLEKKSKGRQRVKAGISGMERSNTVLDSESQMAKSRTDTKTITTEKITIETGDKDEGKKGTKESESPQNGLFTNNTAANINRPPASTGYGRQSSRSSLNTAGTSDNIRTDSKHYAANSGEKSKPSSSQKSEDSKSDEKASPRKGVLKKNDEKNTSKKKKGVSIVENDKKIEETTKRKKDDLDVRTFQTTKNIVKIDIKHPIKTVFTSMRKTDANDKPGDKAAVVKTKDGIEVRIQGFGRYQVDVMSKESGPRVKVVGRYTVIRVPSANPGQDESMSNSKLFGGFGFDGNVFVDSDEEIPEREVVSDKKDTSHENKNKGSQKVDYGTVVPDTRSIKSTDLLDEFLQERFTDSTNREMKAKLRKVLKVKDLDLILKYLELYQSTSKTKRDTIFPKAVKDILKKIKDQQKLVQECKMDTPVLMDETIHVSKTPDDVKVIVVHKIIDKVTRKEKVTRVTLEINQIALTEIKQYANPPEGVHECIMATLVLLGDQPEDCKDFSACQGLLFRTGQHYIMRRITRFNTKIVPQDRVDFVTRLLRDFSMWQILDVSKGAAAFYMWVKAMLHDIQKARPPTRAISAKSTQSARRVPPRPTILPEYISRRDGTVILKL</sequence>
<name>A0A8B8CDS7_CRAVI</name>
<feature type="region of interest" description="Disordered" evidence="1">
    <location>
        <begin position="662"/>
        <end position="799"/>
    </location>
</feature>
<dbReference type="InterPro" id="IPR056564">
    <property type="entry name" value="Ig-like_KY"/>
</dbReference>
<dbReference type="KEGG" id="cvn:111118656"/>
<feature type="compositionally biased region" description="Polar residues" evidence="1">
    <location>
        <begin position="704"/>
        <end position="716"/>
    </location>
</feature>
<dbReference type="SUPFAM" id="SSF54001">
    <property type="entry name" value="Cysteine proteinases"/>
    <property type="match status" value="1"/>
</dbReference>